<proteinExistence type="predicted"/>
<dbReference type="AlphaFoldDB" id="A0A6J1M015"/>
<organism evidence="2 3">
    <name type="scientific">Drosophila hydei</name>
    <name type="common">Fruit fly</name>
    <dbReference type="NCBI Taxonomy" id="7224"/>
    <lineage>
        <taxon>Eukaryota</taxon>
        <taxon>Metazoa</taxon>
        <taxon>Ecdysozoa</taxon>
        <taxon>Arthropoda</taxon>
        <taxon>Hexapoda</taxon>
        <taxon>Insecta</taxon>
        <taxon>Pterygota</taxon>
        <taxon>Neoptera</taxon>
        <taxon>Endopterygota</taxon>
        <taxon>Diptera</taxon>
        <taxon>Brachycera</taxon>
        <taxon>Muscomorpha</taxon>
        <taxon>Ephydroidea</taxon>
        <taxon>Drosophilidae</taxon>
        <taxon>Drosophila</taxon>
    </lineage>
</organism>
<sequence length="143" mass="16410">MDTATLFTGNYECLMPATKQKIRRTGPGVAKRPSGFISLNLLYQDRAKKARHLQLTKRRRKSNMVNVSTQTDSTLVVLWNQKVLTTLRYVVPARQACTCNWSDYYLGRTIINLIHFLLVIAVIILNLGVLFGIYEKSKLLFKF</sequence>
<evidence type="ECO:0000256" key="1">
    <source>
        <dbReference type="SAM" id="Phobius"/>
    </source>
</evidence>
<keyword evidence="1" id="KW-0472">Membrane</keyword>
<gene>
    <name evidence="3" type="primary">LOC111601632</name>
</gene>
<dbReference type="RefSeq" id="XP_023174069.2">
    <property type="nucleotide sequence ID" value="XM_023318301.2"/>
</dbReference>
<name>A0A6J1M015_DROHY</name>
<keyword evidence="2" id="KW-1185">Reference proteome</keyword>
<protein>
    <submittedName>
        <fullName evidence="3">Uncharacterized protein LOC111601632 isoform X1</fullName>
    </submittedName>
</protein>
<evidence type="ECO:0000313" key="3">
    <source>
        <dbReference type="RefSeq" id="XP_023174069.2"/>
    </source>
</evidence>
<dbReference type="KEGG" id="dhe:111601632"/>
<dbReference type="GeneID" id="111601632"/>
<accession>A0A6J1M015</accession>
<dbReference type="OrthoDB" id="10511066at2759"/>
<evidence type="ECO:0000313" key="2">
    <source>
        <dbReference type="Proteomes" id="UP000504633"/>
    </source>
</evidence>
<keyword evidence="1" id="KW-0812">Transmembrane</keyword>
<keyword evidence="1" id="KW-1133">Transmembrane helix</keyword>
<dbReference type="Proteomes" id="UP000504633">
    <property type="component" value="Unplaced"/>
</dbReference>
<feature type="transmembrane region" description="Helical" evidence="1">
    <location>
        <begin position="110"/>
        <end position="134"/>
    </location>
</feature>
<reference evidence="3" key="1">
    <citation type="submission" date="2025-08" db="UniProtKB">
        <authorList>
            <consortium name="RefSeq"/>
        </authorList>
    </citation>
    <scope>IDENTIFICATION</scope>
    <source>
        <strain evidence="3">15085-1641.00</strain>
        <tissue evidence="3">Whole body</tissue>
    </source>
</reference>